<proteinExistence type="predicted"/>
<dbReference type="GO" id="GO:0005789">
    <property type="term" value="C:endoplasmic reticulum membrane"/>
    <property type="evidence" value="ECO:0007669"/>
    <property type="project" value="TreeGrafter"/>
</dbReference>
<evidence type="ECO:0000256" key="3">
    <source>
        <dbReference type="ARBA" id="ARBA00022741"/>
    </source>
</evidence>
<dbReference type="PANTHER" id="PTHR45630:SF7">
    <property type="entry name" value="ENDOPLASMIC RETICULUM TRANSMEMBRANE HELIX TRANSLOCASE"/>
    <property type="match status" value="1"/>
</dbReference>
<evidence type="ECO:0000256" key="1">
    <source>
        <dbReference type="ARBA" id="ARBA00004141"/>
    </source>
</evidence>
<evidence type="ECO:0000256" key="5">
    <source>
        <dbReference type="ARBA" id="ARBA00022842"/>
    </source>
</evidence>
<keyword evidence="9" id="KW-1185">Reference proteome</keyword>
<evidence type="ECO:0000256" key="7">
    <source>
        <dbReference type="SAM" id="Phobius"/>
    </source>
</evidence>
<dbReference type="SUPFAM" id="SSF81665">
    <property type="entry name" value="Calcium ATPase, transmembrane domain M"/>
    <property type="match status" value="1"/>
</dbReference>
<evidence type="ECO:0000313" key="9">
    <source>
        <dbReference type="Proteomes" id="UP001177003"/>
    </source>
</evidence>
<keyword evidence="3" id="KW-0547">Nucleotide-binding</keyword>
<dbReference type="Proteomes" id="UP001177003">
    <property type="component" value="Chromosome 4"/>
</dbReference>
<accession>A0AA35YZL3</accession>
<keyword evidence="7" id="KW-0812">Transmembrane</keyword>
<evidence type="ECO:0000313" key="8">
    <source>
        <dbReference type="EMBL" id="CAI9283191.1"/>
    </source>
</evidence>
<dbReference type="PANTHER" id="PTHR45630">
    <property type="entry name" value="CATION-TRANSPORTING ATPASE-RELATED"/>
    <property type="match status" value="1"/>
</dbReference>
<evidence type="ECO:0000256" key="2">
    <source>
        <dbReference type="ARBA" id="ARBA00022723"/>
    </source>
</evidence>
<reference evidence="8" key="1">
    <citation type="submission" date="2023-04" db="EMBL/GenBank/DDBJ databases">
        <authorList>
            <person name="Vijverberg K."/>
            <person name="Xiong W."/>
            <person name="Schranz E."/>
        </authorList>
    </citation>
    <scope>NUCLEOTIDE SEQUENCE</scope>
</reference>
<dbReference type="GO" id="GO:0006874">
    <property type="term" value="P:intracellular calcium ion homeostasis"/>
    <property type="evidence" value="ECO:0007669"/>
    <property type="project" value="TreeGrafter"/>
</dbReference>
<keyword evidence="7" id="KW-1133">Transmembrane helix</keyword>
<dbReference type="EMBL" id="OX465080">
    <property type="protein sequence ID" value="CAI9283191.1"/>
    <property type="molecule type" value="Genomic_DNA"/>
</dbReference>
<comment type="subcellular location">
    <subcellularLocation>
        <location evidence="1">Membrane</location>
        <topology evidence="1">Multi-pass membrane protein</topology>
    </subcellularLocation>
</comment>
<keyword evidence="7" id="KW-0472">Membrane</keyword>
<gene>
    <name evidence="8" type="ORF">LSALG_LOCUS22796</name>
</gene>
<evidence type="ECO:0000256" key="6">
    <source>
        <dbReference type="ARBA" id="ARBA00022967"/>
    </source>
</evidence>
<dbReference type="InterPro" id="IPR006544">
    <property type="entry name" value="P-type_TPase_V"/>
</dbReference>
<name>A0AA35YZL3_LACSI</name>
<feature type="transmembrane region" description="Helical" evidence="7">
    <location>
        <begin position="91"/>
        <end position="124"/>
    </location>
</feature>
<dbReference type="GO" id="GO:0019829">
    <property type="term" value="F:ATPase-coupled monoatomic cation transmembrane transporter activity"/>
    <property type="evidence" value="ECO:0007669"/>
    <property type="project" value="TreeGrafter"/>
</dbReference>
<dbReference type="GO" id="GO:0046872">
    <property type="term" value="F:metal ion binding"/>
    <property type="evidence" value="ECO:0007669"/>
    <property type="project" value="UniProtKB-KW"/>
</dbReference>
<feature type="transmembrane region" description="Helical" evidence="7">
    <location>
        <begin position="51"/>
        <end position="71"/>
    </location>
</feature>
<dbReference type="GO" id="GO:0015662">
    <property type="term" value="F:P-type ion transporter activity"/>
    <property type="evidence" value="ECO:0007669"/>
    <property type="project" value="TreeGrafter"/>
</dbReference>
<dbReference type="AlphaFoldDB" id="A0AA35YZL3"/>
<evidence type="ECO:0000256" key="4">
    <source>
        <dbReference type="ARBA" id="ARBA00022840"/>
    </source>
</evidence>
<dbReference type="InterPro" id="IPR023298">
    <property type="entry name" value="ATPase_P-typ_TM_dom_sf"/>
</dbReference>
<dbReference type="GO" id="GO:0005524">
    <property type="term" value="F:ATP binding"/>
    <property type="evidence" value="ECO:0007669"/>
    <property type="project" value="UniProtKB-KW"/>
</dbReference>
<keyword evidence="2" id="KW-0479">Metal-binding</keyword>
<keyword evidence="5" id="KW-0460">Magnesium</keyword>
<organism evidence="8 9">
    <name type="scientific">Lactuca saligna</name>
    <name type="common">Willowleaf lettuce</name>
    <dbReference type="NCBI Taxonomy" id="75948"/>
    <lineage>
        <taxon>Eukaryota</taxon>
        <taxon>Viridiplantae</taxon>
        <taxon>Streptophyta</taxon>
        <taxon>Embryophyta</taxon>
        <taxon>Tracheophyta</taxon>
        <taxon>Spermatophyta</taxon>
        <taxon>Magnoliopsida</taxon>
        <taxon>eudicotyledons</taxon>
        <taxon>Gunneridae</taxon>
        <taxon>Pentapetalae</taxon>
        <taxon>asterids</taxon>
        <taxon>campanulids</taxon>
        <taxon>Asterales</taxon>
        <taxon>Asteraceae</taxon>
        <taxon>Cichorioideae</taxon>
        <taxon>Cichorieae</taxon>
        <taxon>Lactucinae</taxon>
        <taxon>Lactuca</taxon>
    </lineage>
</organism>
<protein>
    <submittedName>
        <fullName evidence="8">Uncharacterized protein</fullName>
    </submittedName>
</protein>
<sequence>MPEECIEPDSEFESNLVNTVSYMVSMMIQVATFAVNYMGHPFNQSISENKPFKIALLGAVVFFTVIASDLFRDLNDWLKLVPLPRELRDKLLIWAVLMFVGCYSWERVFFSIFWSFGWGLGITWKKERKDNRRRFLCVAATYLPKIEEQKDDE</sequence>
<feature type="transmembrane region" description="Helical" evidence="7">
    <location>
        <begin position="20"/>
        <end position="39"/>
    </location>
</feature>
<keyword evidence="6" id="KW-1278">Translocase</keyword>
<keyword evidence="4" id="KW-0067">ATP-binding</keyword>